<dbReference type="CDD" id="cd17574">
    <property type="entry name" value="REC_OmpR"/>
    <property type="match status" value="1"/>
</dbReference>
<dbReference type="SMART" id="SM00448">
    <property type="entry name" value="REC"/>
    <property type="match status" value="1"/>
</dbReference>
<feature type="domain" description="OmpR/PhoB-type" evidence="8">
    <location>
        <begin position="195"/>
        <end position="300"/>
    </location>
</feature>
<dbReference type="Gene3D" id="1.10.10.10">
    <property type="entry name" value="Winged helix-like DNA-binding domain superfamily/Winged helix DNA-binding domain"/>
    <property type="match status" value="1"/>
</dbReference>
<keyword evidence="2" id="KW-0805">Transcription regulation</keyword>
<dbReference type="GO" id="GO:0006355">
    <property type="term" value="P:regulation of DNA-templated transcription"/>
    <property type="evidence" value="ECO:0007669"/>
    <property type="project" value="InterPro"/>
</dbReference>
<dbReference type="Pfam" id="PF00072">
    <property type="entry name" value="Response_reg"/>
    <property type="match status" value="1"/>
</dbReference>
<dbReference type="InterPro" id="IPR011006">
    <property type="entry name" value="CheY-like_superfamily"/>
</dbReference>
<dbReference type="InterPro" id="IPR036388">
    <property type="entry name" value="WH-like_DNA-bd_sf"/>
</dbReference>
<dbReference type="PANTHER" id="PTHR48111">
    <property type="entry name" value="REGULATOR OF RPOS"/>
    <property type="match status" value="1"/>
</dbReference>
<dbReference type="GO" id="GO:0032993">
    <property type="term" value="C:protein-DNA complex"/>
    <property type="evidence" value="ECO:0007669"/>
    <property type="project" value="TreeGrafter"/>
</dbReference>
<feature type="modified residue" description="4-aspartylphosphate" evidence="5">
    <location>
        <position position="55"/>
    </location>
</feature>
<evidence type="ECO:0000313" key="9">
    <source>
        <dbReference type="EMBL" id="QOD44161.1"/>
    </source>
</evidence>
<evidence type="ECO:0000259" key="8">
    <source>
        <dbReference type="PROSITE" id="PS51755"/>
    </source>
</evidence>
<evidence type="ECO:0000313" key="10">
    <source>
        <dbReference type="Proteomes" id="UP000516660"/>
    </source>
</evidence>
<dbReference type="Proteomes" id="UP000516660">
    <property type="component" value="Chromosome"/>
</dbReference>
<dbReference type="Pfam" id="PF00486">
    <property type="entry name" value="Trans_reg_C"/>
    <property type="match status" value="1"/>
</dbReference>
<feature type="domain" description="Response regulatory" evidence="7">
    <location>
        <begin position="6"/>
        <end position="119"/>
    </location>
</feature>
<feature type="DNA-binding region" description="OmpR/PhoB-type" evidence="6">
    <location>
        <begin position="195"/>
        <end position="300"/>
    </location>
</feature>
<evidence type="ECO:0000256" key="2">
    <source>
        <dbReference type="ARBA" id="ARBA00023015"/>
    </source>
</evidence>
<dbReference type="SUPFAM" id="SSF46894">
    <property type="entry name" value="C-terminal effector domain of the bipartite response regulators"/>
    <property type="match status" value="1"/>
</dbReference>
<dbReference type="PANTHER" id="PTHR48111:SF4">
    <property type="entry name" value="DNA-BINDING DUAL TRANSCRIPTIONAL REGULATOR OMPR"/>
    <property type="match status" value="1"/>
</dbReference>
<dbReference type="InterPro" id="IPR001867">
    <property type="entry name" value="OmpR/PhoB-type_DNA-bd"/>
</dbReference>
<dbReference type="AlphaFoldDB" id="A0A7L7Z3B1"/>
<dbReference type="InterPro" id="IPR039420">
    <property type="entry name" value="WalR-like"/>
</dbReference>
<reference evidence="9 10" key="1">
    <citation type="submission" date="2020-08" db="EMBL/GenBank/DDBJ databases">
        <title>Description of Clavibacter zhangzhiyonge sp. nov., a phytopathogenic actinobacterium isolated from barley seeds, causing leaf brown spot and decline.</title>
        <authorList>
            <person name="Tian Q."/>
            <person name="Chuan J."/>
            <person name="Zhao W."/>
            <person name="Li X."/>
        </authorList>
    </citation>
    <scope>NUCLEOTIDE SEQUENCE [LARGE SCALE GENOMIC DNA]</scope>
    <source>
        <strain evidence="9 10">DM1</strain>
    </source>
</reference>
<evidence type="ECO:0000256" key="3">
    <source>
        <dbReference type="ARBA" id="ARBA00023125"/>
    </source>
</evidence>
<dbReference type="Gene3D" id="6.10.250.690">
    <property type="match status" value="1"/>
</dbReference>
<accession>A0A7L7Z3B1</accession>
<name>A0A7L7Z3B1_9MICO</name>
<dbReference type="PROSITE" id="PS50110">
    <property type="entry name" value="RESPONSE_REGULATORY"/>
    <property type="match status" value="1"/>
</dbReference>
<keyword evidence="3 6" id="KW-0238">DNA-binding</keyword>
<keyword evidence="1 5" id="KW-0597">Phosphoprotein</keyword>
<dbReference type="Gene3D" id="3.40.50.2300">
    <property type="match status" value="1"/>
</dbReference>
<dbReference type="SUPFAM" id="SSF52172">
    <property type="entry name" value="CheY-like"/>
    <property type="match status" value="1"/>
</dbReference>
<keyword evidence="4" id="KW-0804">Transcription</keyword>
<evidence type="ECO:0000256" key="5">
    <source>
        <dbReference type="PROSITE-ProRule" id="PRU00169"/>
    </source>
</evidence>
<dbReference type="InterPro" id="IPR001789">
    <property type="entry name" value="Sig_transdc_resp-reg_receiver"/>
</dbReference>
<proteinExistence type="predicted"/>
<sequence length="303" mass="31863">MDSGRVALVIEDDGDIRQLLEVVLRQGGFAVHSAGTAAEGVRLAEEVAPDVITLDVGLPDFDGFEAARRIRLVSDAYIVMLTAQGEEVDTLLGLEAGADDYIVKPFRPRELRARISAMMRRPRGGGEAQAGASTPAAGVAAVAADTADATAAPGAAPAAPADEPVQPAAFATTTVVSPAMPAEAAPASAPAEDAEDVLRHNGLVLDEGTRHVTVDGEPVDLTRTEFDLLASILASGGRVRTKGDLVRDIRSGSYAVSSSTEPEERAVEVHLGNLRRKLHDDPRQARWIQTVRGVGYRLAPPRD</sequence>
<dbReference type="KEGG" id="czh:H9X71_02035"/>
<evidence type="ECO:0000256" key="6">
    <source>
        <dbReference type="PROSITE-ProRule" id="PRU01091"/>
    </source>
</evidence>
<dbReference type="PROSITE" id="PS51755">
    <property type="entry name" value="OMPR_PHOB"/>
    <property type="match status" value="1"/>
</dbReference>
<organism evidence="9 10">
    <name type="scientific">Clavibacter zhangzhiyongii</name>
    <dbReference type="NCBI Taxonomy" id="2768071"/>
    <lineage>
        <taxon>Bacteria</taxon>
        <taxon>Bacillati</taxon>
        <taxon>Actinomycetota</taxon>
        <taxon>Actinomycetes</taxon>
        <taxon>Micrococcales</taxon>
        <taxon>Microbacteriaceae</taxon>
        <taxon>Clavibacter</taxon>
    </lineage>
</organism>
<evidence type="ECO:0000256" key="1">
    <source>
        <dbReference type="ARBA" id="ARBA00022553"/>
    </source>
</evidence>
<evidence type="ECO:0000259" key="7">
    <source>
        <dbReference type="PROSITE" id="PS50110"/>
    </source>
</evidence>
<keyword evidence="10" id="KW-1185">Reference proteome</keyword>
<dbReference type="GO" id="GO:0000976">
    <property type="term" value="F:transcription cis-regulatory region binding"/>
    <property type="evidence" value="ECO:0007669"/>
    <property type="project" value="TreeGrafter"/>
</dbReference>
<dbReference type="GO" id="GO:0000156">
    <property type="term" value="F:phosphorelay response regulator activity"/>
    <property type="evidence" value="ECO:0007669"/>
    <property type="project" value="TreeGrafter"/>
</dbReference>
<dbReference type="InterPro" id="IPR016032">
    <property type="entry name" value="Sig_transdc_resp-reg_C-effctor"/>
</dbReference>
<dbReference type="GO" id="GO:0005829">
    <property type="term" value="C:cytosol"/>
    <property type="evidence" value="ECO:0007669"/>
    <property type="project" value="TreeGrafter"/>
</dbReference>
<dbReference type="EMBL" id="CP061274">
    <property type="protein sequence ID" value="QOD44161.1"/>
    <property type="molecule type" value="Genomic_DNA"/>
</dbReference>
<dbReference type="RefSeq" id="WP_191148093.1">
    <property type="nucleotide sequence ID" value="NZ_CP061274.1"/>
</dbReference>
<evidence type="ECO:0000256" key="4">
    <source>
        <dbReference type="ARBA" id="ARBA00023163"/>
    </source>
</evidence>
<dbReference type="SMART" id="SM00862">
    <property type="entry name" value="Trans_reg_C"/>
    <property type="match status" value="1"/>
</dbReference>
<dbReference type="CDD" id="cd00383">
    <property type="entry name" value="trans_reg_C"/>
    <property type="match status" value="1"/>
</dbReference>
<gene>
    <name evidence="9" type="ORF">H9X71_02035</name>
</gene>
<protein>
    <submittedName>
        <fullName evidence="9">Response regulator transcription factor</fullName>
    </submittedName>
</protein>